<evidence type="ECO:0000313" key="1">
    <source>
        <dbReference type="EMBL" id="KNE88118.1"/>
    </source>
</evidence>
<keyword evidence="2" id="KW-1185">Reference proteome</keyword>
<reference evidence="2" key="1">
    <citation type="submission" date="2014-03" db="EMBL/GenBank/DDBJ databases">
        <title>The Genome Sequence of Puccinia striiformis f. sp. tritici PST-78.</title>
        <authorList>
            <consortium name="The Broad Institute Genome Sequencing Platform"/>
            <person name="Cuomo C."/>
            <person name="Hulbert S."/>
            <person name="Chen X."/>
            <person name="Walker B."/>
            <person name="Young S.K."/>
            <person name="Zeng Q."/>
            <person name="Gargeya S."/>
            <person name="Fitzgerald M."/>
            <person name="Haas B."/>
            <person name="Abouelleil A."/>
            <person name="Alvarado L."/>
            <person name="Arachchi H.M."/>
            <person name="Berlin A.M."/>
            <person name="Chapman S.B."/>
            <person name="Goldberg J."/>
            <person name="Griggs A."/>
            <person name="Gujja S."/>
            <person name="Hansen M."/>
            <person name="Howarth C."/>
            <person name="Imamovic A."/>
            <person name="Larimer J."/>
            <person name="McCowan C."/>
            <person name="Montmayeur A."/>
            <person name="Murphy C."/>
            <person name="Neiman D."/>
            <person name="Pearson M."/>
            <person name="Priest M."/>
            <person name="Roberts A."/>
            <person name="Saif S."/>
            <person name="Shea T."/>
            <person name="Sisk P."/>
            <person name="Sykes S."/>
            <person name="Wortman J."/>
            <person name="Nusbaum C."/>
            <person name="Birren B."/>
        </authorList>
    </citation>
    <scope>NUCLEOTIDE SEQUENCE [LARGE SCALE GENOMIC DNA]</scope>
    <source>
        <strain evidence="2">race PST-78</strain>
    </source>
</reference>
<dbReference type="Proteomes" id="UP000054564">
    <property type="component" value="Unassembled WGS sequence"/>
</dbReference>
<name>A0A0L0UM89_9BASI</name>
<accession>A0A0L0UM89</accession>
<dbReference type="EMBL" id="AJIL01003084">
    <property type="protein sequence ID" value="KNE88118.1"/>
    <property type="molecule type" value="Genomic_DNA"/>
</dbReference>
<organism evidence="1 2">
    <name type="scientific">Puccinia striiformis f. sp. tritici PST-78</name>
    <dbReference type="NCBI Taxonomy" id="1165861"/>
    <lineage>
        <taxon>Eukaryota</taxon>
        <taxon>Fungi</taxon>
        <taxon>Dikarya</taxon>
        <taxon>Basidiomycota</taxon>
        <taxon>Pucciniomycotina</taxon>
        <taxon>Pucciniomycetes</taxon>
        <taxon>Pucciniales</taxon>
        <taxon>Pucciniaceae</taxon>
        <taxon>Puccinia</taxon>
    </lineage>
</organism>
<sequence length="157" mass="17530">MRGSSLVATRSRVGRTMTRFLDGPPFREAPRSCSCTQARLAGTLLRNHGLLVMGVLVAGLVRSWMEVLSCDLQGIKPPSIVWLSSSSCLISLPSSLQLYLPWLHRLSPTLCRVQISPLRPNQPARPNIYQRPVLHPNPPPYQRYPTHQYSLVLALPP</sequence>
<dbReference type="AlphaFoldDB" id="A0A0L0UM89"/>
<proteinExistence type="predicted"/>
<comment type="caution">
    <text evidence="1">The sequence shown here is derived from an EMBL/GenBank/DDBJ whole genome shotgun (WGS) entry which is preliminary data.</text>
</comment>
<evidence type="ECO:0000313" key="2">
    <source>
        <dbReference type="Proteomes" id="UP000054564"/>
    </source>
</evidence>
<gene>
    <name evidence="1" type="ORF">PSTG_18487</name>
</gene>
<protein>
    <submittedName>
        <fullName evidence="1">Uncharacterized protein</fullName>
    </submittedName>
</protein>